<evidence type="ECO:0000313" key="2">
    <source>
        <dbReference type="Proteomes" id="UP000095280"/>
    </source>
</evidence>
<accession>A0A1I8F6Y9</accession>
<feature type="compositionally biased region" description="Basic and acidic residues" evidence="1">
    <location>
        <begin position="664"/>
        <end position="683"/>
    </location>
</feature>
<protein>
    <submittedName>
        <fullName evidence="3">Beta-lactamase domain-containing protein</fullName>
    </submittedName>
</protein>
<evidence type="ECO:0000313" key="3">
    <source>
        <dbReference type="WBParaSite" id="maker-unitig_23034-snap-gene-0.1-mRNA-1"/>
    </source>
</evidence>
<dbReference type="AlphaFoldDB" id="A0A1I8F6Y9"/>
<reference evidence="3" key="1">
    <citation type="submission" date="2016-11" db="UniProtKB">
        <authorList>
            <consortium name="WormBaseParasite"/>
        </authorList>
    </citation>
    <scope>IDENTIFICATION</scope>
</reference>
<feature type="region of interest" description="Disordered" evidence="1">
    <location>
        <begin position="652"/>
        <end position="722"/>
    </location>
</feature>
<proteinExistence type="predicted"/>
<organism evidence="2 3">
    <name type="scientific">Macrostomum lignano</name>
    <dbReference type="NCBI Taxonomy" id="282301"/>
    <lineage>
        <taxon>Eukaryota</taxon>
        <taxon>Metazoa</taxon>
        <taxon>Spiralia</taxon>
        <taxon>Lophotrochozoa</taxon>
        <taxon>Platyhelminthes</taxon>
        <taxon>Rhabditophora</taxon>
        <taxon>Macrostomorpha</taxon>
        <taxon>Macrostomida</taxon>
        <taxon>Macrostomidae</taxon>
        <taxon>Macrostomum</taxon>
    </lineage>
</organism>
<feature type="region of interest" description="Disordered" evidence="1">
    <location>
        <begin position="156"/>
        <end position="191"/>
    </location>
</feature>
<feature type="region of interest" description="Disordered" evidence="1">
    <location>
        <begin position="1"/>
        <end position="27"/>
    </location>
</feature>
<evidence type="ECO:0000256" key="1">
    <source>
        <dbReference type="SAM" id="MobiDB-lite"/>
    </source>
</evidence>
<sequence>AEARELRRPAWPSCRRRPPAGLHGRLGKVPDRHVQRKWLDATVRAGRHKSLPPDHLPRVVVIGRSMSSRQDLRAELWPAGSASFTRGGRRAMRPGAGAVRNLNQRVELPPCRPPIEASGMRAAVRFVRPDAAVSTEAIPGCRCRARPPAAWWLGGTCPHHQQPRRPHGRADPSPSPSRSWPASTMRKSLTAHHPVRADACVRPGTVRNAFDPWCQHEPRPAANHIVAHADGTWPRGIKAAFSAERLWAYFAVVTGRAVQDESVKQLNDHEAGLAPFKDAASRPVKVTGGHWPRQSAGDSGALVAGVGRAQADSLKALIRRFNLETEWKPQLPRRRQCARRLSCLRRRGRPCWMRVIALSALPLSAGRRHFATAFSRSLLSQAWNLLLEAESAQIQAPEARAGAAADSLTSACALVERTCRGQCVPRGTLRAVRKAVRRPARRCGGDPCGAAHAPAERAEAVQAQPLDPKGRAALRVLQSALSRPGRRARRADMGLACRCSAALAATGCRDGGRAGAAAFASASLSPPTSPARQALLRQPIEARGEAAGAAVSKTRSCARPGRWSGADGCCGRAGTTATSAARNVYHYPGSACPTASRPCRRDVAQYFHRSAAMLDPNDSRWRQQAVNIEGAPDLSGPSADALTGLAAEPGRLTGVAARPQRPTWPKDIHSLRTGKESKLDRFQSRRSTRPTDAIEGDRKRRHFATTRPGGANEGSLSPIPAS</sequence>
<name>A0A1I8F6Y9_9PLAT</name>
<keyword evidence="2" id="KW-1185">Reference proteome</keyword>
<dbReference type="WBParaSite" id="maker-unitig_23034-snap-gene-0.1-mRNA-1">
    <property type="protein sequence ID" value="maker-unitig_23034-snap-gene-0.1-mRNA-1"/>
    <property type="gene ID" value="maker-unitig_23034-snap-gene-0.1"/>
</dbReference>
<dbReference type="Proteomes" id="UP000095280">
    <property type="component" value="Unplaced"/>
</dbReference>